<evidence type="ECO:0000259" key="5">
    <source>
        <dbReference type="Pfam" id="PF01420"/>
    </source>
</evidence>
<comment type="caution">
    <text evidence="6">The sequence shown here is derived from an EMBL/GenBank/DDBJ whole genome shotgun (WGS) entry which is preliminary data.</text>
</comment>
<reference evidence="6" key="1">
    <citation type="submission" date="2022-08" db="EMBL/GenBank/DDBJ databases">
        <title>Genomic Encyclopedia of Type Strains, Phase V (KMG-V): Genome sequencing to study the core and pangenomes of soil and plant-associated prokaryotes.</title>
        <authorList>
            <person name="Whitman W."/>
        </authorList>
    </citation>
    <scope>NUCLEOTIDE SEQUENCE</scope>
    <source>
        <strain evidence="6">0</strain>
    </source>
</reference>
<keyword evidence="6" id="KW-0378">Hydrolase</keyword>
<dbReference type="InterPro" id="IPR052021">
    <property type="entry name" value="Type-I_RS_S_subunit"/>
</dbReference>
<dbReference type="Gene3D" id="3.90.220.20">
    <property type="entry name" value="DNA methylase specificity domains"/>
    <property type="match status" value="2"/>
</dbReference>
<sequence length="471" mass="53250">MSVTEPGDTLDLTSARPQYDEYEDPEVEWLDEAPAHWETARFRFLLETSPSKTEVRDLPDTTEVSFVPMESVKENGGLDLGETKEIEEVIDGYTYFRDGDVLVAKITPCFENRKGALASDLTNGIGFGTTELHVLRPGPDLDERFLYYVTMSHPFRKIGESTMYGAGGQKRVSNDFVENLRWPVPSPPEQDAIATFLDRETGRIDALIEKKEELIDLLEEKRTALISRVVTKGLDSDVEMQDSGVEWLGEIPAQWKTVRLKHLATAPEDGIQMGPYGSMLKGLESRDTGYKVYGQENIISGEFKAGHRWLSEERFHEMADRYELQPEDLVLTRKGSIGNSRIVPKGIQSGIIDSDTIRLRLRWEKIDRHFLQWLLHEAWYMQTKIALVQRGAVLSGLNTNTIENLIVALPPTDEQEQLVKYLNSEAGRLDEQISTMEEGIDRLKEYRTALISAAVTGKIDVREEVAVAPAE</sequence>
<dbReference type="EMBL" id="JANUAU010000018">
    <property type="protein sequence ID" value="MCS3679340.1"/>
    <property type="molecule type" value="Genomic_DNA"/>
</dbReference>
<dbReference type="Pfam" id="PF01420">
    <property type="entry name" value="Methylase_S"/>
    <property type="match status" value="2"/>
</dbReference>
<dbReference type="AlphaFoldDB" id="A0A9X2PYT1"/>
<evidence type="ECO:0000256" key="4">
    <source>
        <dbReference type="SAM" id="Coils"/>
    </source>
</evidence>
<dbReference type="InterPro" id="IPR000055">
    <property type="entry name" value="Restrct_endonuc_typeI_TRD"/>
</dbReference>
<keyword evidence="4" id="KW-0175">Coiled coil</keyword>
<dbReference type="CDD" id="cd17260">
    <property type="entry name" value="RMtype1_S_EcoEI-TRD1-CR1_like"/>
    <property type="match status" value="1"/>
</dbReference>
<proteinExistence type="inferred from homology"/>
<accession>A0A9X2PYT1</accession>
<feature type="domain" description="Type I restriction modification DNA specificity" evidence="5">
    <location>
        <begin position="127"/>
        <end position="213"/>
    </location>
</feature>
<dbReference type="RefSeq" id="WP_259081134.1">
    <property type="nucleotide sequence ID" value="NZ_JANUAU010000018.1"/>
</dbReference>
<dbReference type="PANTHER" id="PTHR30408">
    <property type="entry name" value="TYPE-1 RESTRICTION ENZYME ECOKI SPECIFICITY PROTEIN"/>
    <property type="match status" value="1"/>
</dbReference>
<dbReference type="PANTHER" id="PTHR30408:SF12">
    <property type="entry name" value="TYPE I RESTRICTION ENZYME MJAVIII SPECIFICITY SUBUNIT"/>
    <property type="match status" value="1"/>
</dbReference>
<dbReference type="Proteomes" id="UP001155027">
    <property type="component" value="Unassembled WGS sequence"/>
</dbReference>
<organism evidence="6 7">
    <name type="scientific">Salinibacter ruber</name>
    <dbReference type="NCBI Taxonomy" id="146919"/>
    <lineage>
        <taxon>Bacteria</taxon>
        <taxon>Pseudomonadati</taxon>
        <taxon>Rhodothermota</taxon>
        <taxon>Rhodothermia</taxon>
        <taxon>Rhodothermales</taxon>
        <taxon>Salinibacteraceae</taxon>
        <taxon>Salinibacter</taxon>
    </lineage>
</organism>
<name>A0A9X2PYT1_9BACT</name>
<dbReference type="Gene3D" id="1.10.287.1120">
    <property type="entry name" value="Bipartite methylase S protein"/>
    <property type="match status" value="1"/>
</dbReference>
<dbReference type="InterPro" id="IPR044946">
    <property type="entry name" value="Restrct_endonuc_typeI_TRD_sf"/>
</dbReference>
<dbReference type="GO" id="GO:0009035">
    <property type="term" value="F:type I site-specific deoxyribonuclease activity"/>
    <property type="evidence" value="ECO:0007669"/>
    <property type="project" value="UniProtKB-EC"/>
</dbReference>
<keyword evidence="2" id="KW-0680">Restriction system</keyword>
<dbReference type="GO" id="GO:0003677">
    <property type="term" value="F:DNA binding"/>
    <property type="evidence" value="ECO:0007669"/>
    <property type="project" value="UniProtKB-KW"/>
</dbReference>
<dbReference type="GO" id="GO:0009307">
    <property type="term" value="P:DNA restriction-modification system"/>
    <property type="evidence" value="ECO:0007669"/>
    <property type="project" value="UniProtKB-KW"/>
</dbReference>
<gene>
    <name evidence="6" type="ORF">GGP71_003291</name>
</gene>
<feature type="coiled-coil region" evidence="4">
    <location>
        <begin position="197"/>
        <end position="228"/>
    </location>
</feature>
<evidence type="ECO:0000313" key="6">
    <source>
        <dbReference type="EMBL" id="MCS3679340.1"/>
    </source>
</evidence>
<comment type="similarity">
    <text evidence="1">Belongs to the type-I restriction system S methylase family.</text>
</comment>
<evidence type="ECO:0000256" key="2">
    <source>
        <dbReference type="ARBA" id="ARBA00022747"/>
    </source>
</evidence>
<protein>
    <submittedName>
        <fullName evidence="6">Type I restriction enzyme S subunit</fullName>
        <ecNumber evidence="6">3.1.21.3</ecNumber>
    </submittedName>
</protein>
<feature type="domain" description="Type I restriction modification DNA specificity" evidence="5">
    <location>
        <begin position="255"/>
        <end position="423"/>
    </location>
</feature>
<keyword evidence="3" id="KW-0238">DNA-binding</keyword>
<dbReference type="EC" id="3.1.21.3" evidence="6"/>
<evidence type="ECO:0000256" key="1">
    <source>
        <dbReference type="ARBA" id="ARBA00010923"/>
    </source>
</evidence>
<dbReference type="SUPFAM" id="SSF116734">
    <property type="entry name" value="DNA methylase specificity domain"/>
    <property type="match status" value="2"/>
</dbReference>
<evidence type="ECO:0000313" key="7">
    <source>
        <dbReference type="Proteomes" id="UP001155027"/>
    </source>
</evidence>
<evidence type="ECO:0000256" key="3">
    <source>
        <dbReference type="ARBA" id="ARBA00023125"/>
    </source>
</evidence>